<sequence>MQQGELRQGTEERNQGLLQLLELPGLQEEDRLKIQALLEQLTALQAENTRLRKTIHRLSAGNKPKMSTKLKEALYE</sequence>
<evidence type="ECO:0000313" key="2">
    <source>
        <dbReference type="EMBL" id="GIO42934.1"/>
    </source>
</evidence>
<evidence type="ECO:0000313" key="3">
    <source>
        <dbReference type="Proteomes" id="UP000678895"/>
    </source>
</evidence>
<name>A0A919Y1Q7_9BACL</name>
<organism evidence="2 3">
    <name type="scientific">Paenibacillus apis</name>
    <dbReference type="NCBI Taxonomy" id="1792174"/>
    <lineage>
        <taxon>Bacteria</taxon>
        <taxon>Bacillati</taxon>
        <taxon>Bacillota</taxon>
        <taxon>Bacilli</taxon>
        <taxon>Bacillales</taxon>
        <taxon>Paenibacillaceae</taxon>
        <taxon>Paenibacillus</taxon>
    </lineage>
</organism>
<gene>
    <name evidence="2" type="ORF">J41TS4_26920</name>
</gene>
<accession>A0A919Y1Q7</accession>
<keyword evidence="3" id="KW-1185">Reference proteome</keyword>
<dbReference type="RefSeq" id="WP_301627699.1">
    <property type="nucleotide sequence ID" value="NZ_BORS01000008.1"/>
</dbReference>
<comment type="caution">
    <text evidence="2">The sequence shown here is derived from an EMBL/GenBank/DDBJ whole genome shotgun (WGS) entry which is preliminary data.</text>
</comment>
<proteinExistence type="predicted"/>
<keyword evidence="1" id="KW-0175">Coiled coil</keyword>
<dbReference type="AlphaFoldDB" id="A0A919Y1Q7"/>
<dbReference type="EMBL" id="BORS01000008">
    <property type="protein sequence ID" value="GIO42934.1"/>
    <property type="molecule type" value="Genomic_DNA"/>
</dbReference>
<feature type="coiled-coil region" evidence="1">
    <location>
        <begin position="27"/>
        <end position="54"/>
    </location>
</feature>
<dbReference type="Proteomes" id="UP000678895">
    <property type="component" value="Unassembled WGS sequence"/>
</dbReference>
<evidence type="ECO:0000256" key="1">
    <source>
        <dbReference type="SAM" id="Coils"/>
    </source>
</evidence>
<reference evidence="2" key="1">
    <citation type="submission" date="2021-03" db="EMBL/GenBank/DDBJ databases">
        <title>Antimicrobial resistance genes in bacteria isolated from Japanese honey, and their potential for conferring macrolide and lincosamide resistance in the American foulbrood pathogen Paenibacillus larvae.</title>
        <authorList>
            <person name="Okamoto M."/>
            <person name="Kumagai M."/>
            <person name="Kanamori H."/>
            <person name="Takamatsu D."/>
        </authorList>
    </citation>
    <scope>NUCLEOTIDE SEQUENCE</scope>
    <source>
        <strain evidence="2">J41TS4</strain>
    </source>
</reference>
<protein>
    <submittedName>
        <fullName evidence="2">Uncharacterized protein</fullName>
    </submittedName>
</protein>